<organism evidence="2">
    <name type="scientific">Erythrolobus madagascarensis</name>
    <dbReference type="NCBI Taxonomy" id="708628"/>
    <lineage>
        <taxon>Eukaryota</taxon>
        <taxon>Rhodophyta</taxon>
        <taxon>Bangiophyceae</taxon>
        <taxon>Porphyridiales</taxon>
        <taxon>Porphyridiaceae</taxon>
        <taxon>Erythrolobus</taxon>
    </lineage>
</organism>
<reference evidence="2" key="1">
    <citation type="submission" date="2021-01" db="EMBL/GenBank/DDBJ databases">
        <authorList>
            <person name="Corre E."/>
            <person name="Pelletier E."/>
            <person name="Niang G."/>
            <person name="Scheremetjew M."/>
            <person name="Finn R."/>
            <person name="Kale V."/>
            <person name="Holt S."/>
            <person name="Cochrane G."/>
            <person name="Meng A."/>
            <person name="Brown T."/>
            <person name="Cohen L."/>
        </authorList>
    </citation>
    <scope>NUCLEOTIDE SEQUENCE</scope>
    <source>
        <strain evidence="2">CCMP3276</strain>
    </source>
</reference>
<feature type="chain" id="PRO_5031377413" evidence="1">
    <location>
        <begin position="29"/>
        <end position="357"/>
    </location>
</feature>
<dbReference type="AlphaFoldDB" id="A0A7S0T7K2"/>
<protein>
    <submittedName>
        <fullName evidence="2">Uncharacterized protein</fullName>
    </submittedName>
</protein>
<accession>A0A7S0T7K2</accession>
<evidence type="ECO:0000313" key="2">
    <source>
        <dbReference type="EMBL" id="CAD8725655.1"/>
    </source>
</evidence>
<keyword evidence="1" id="KW-0732">Signal</keyword>
<evidence type="ECO:0000256" key="1">
    <source>
        <dbReference type="SAM" id="SignalP"/>
    </source>
</evidence>
<sequence>MGATRRNGVMIAGAVLIVFAAVCTQTLAAPLAPSHFKALRNLFAERAEVIEPVPVSSSCILNSTHCTCRQQSVTPLILTDTVLGNGNKMCSVSQYTKDEMACGCPGDSLCEVSEFGCNKVRKVEDGAESDGQVECKTSRGTCRKARNEQVCSSHSNVFIDGQLSACVRNVPVLSDVDDTYGYSNSRANNLEGALHDHINVRIVESTANSDVHMCVIFGNWRIGELEYAGDTAVRAEKARITSDFPISVEIIDDPSDQVVGDNTKEVLFSLSHSAQSTDGFCVGPLLNDGSGFRSTFFDLTNILGLNLQSSEEDFTISSKFLWTFADHRPSSALTPEGRTTGDASVTIDIQPTCHCSL</sequence>
<feature type="signal peptide" evidence="1">
    <location>
        <begin position="1"/>
        <end position="28"/>
    </location>
</feature>
<dbReference type="EMBL" id="HBFE01002624">
    <property type="protein sequence ID" value="CAD8725655.1"/>
    <property type="molecule type" value="Transcribed_RNA"/>
</dbReference>
<proteinExistence type="predicted"/>
<gene>
    <name evidence="2" type="ORF">EMAD1354_LOCUS1735</name>
</gene>
<name>A0A7S0T7K2_9RHOD</name>